<sequence>MKNTRQRVVVINFKKEFNLSIESNFYTLSKIQMETNKSVIICLPSAIDSKQENGRIKLA</sequence>
<accession>A0A0C1MWP8</accession>
<reference evidence="1 2" key="1">
    <citation type="submission" date="2014-11" db="EMBL/GenBank/DDBJ databases">
        <title>A Rickettsiales Symbiont of Amoebae With Ancient Features.</title>
        <authorList>
            <person name="Schulz F."/>
            <person name="Martijn J."/>
            <person name="Wascher F."/>
            <person name="Kostanjsek R."/>
            <person name="Ettema T.J."/>
            <person name="Horn M."/>
        </authorList>
    </citation>
    <scope>NUCLEOTIDE SEQUENCE [LARGE SCALE GENOMIC DNA]</scope>
    <source>
        <strain evidence="1 2">UWC36</strain>
    </source>
</reference>
<dbReference type="OrthoDB" id="9857903at2"/>
<protein>
    <submittedName>
        <fullName evidence="1">Uncharacterized protein</fullName>
    </submittedName>
</protein>
<keyword evidence="2" id="KW-1185">Reference proteome</keyword>
<organism evidence="1 2">
    <name type="scientific">Candidatus Jidaibacter acanthamoebae</name>
    <dbReference type="NCBI Taxonomy" id="86105"/>
    <lineage>
        <taxon>Bacteria</taxon>
        <taxon>Pseudomonadati</taxon>
        <taxon>Pseudomonadota</taxon>
        <taxon>Alphaproteobacteria</taxon>
        <taxon>Rickettsiales</taxon>
        <taxon>Candidatus Midichloriaceae</taxon>
        <taxon>Candidatus Jidaibacter</taxon>
    </lineage>
</organism>
<evidence type="ECO:0000313" key="1">
    <source>
        <dbReference type="EMBL" id="KIE04326.1"/>
    </source>
</evidence>
<dbReference type="STRING" id="86105.NF27_IN00670"/>
<name>A0A0C1MWP8_9RICK</name>
<comment type="caution">
    <text evidence="1">The sequence shown here is derived from an EMBL/GenBank/DDBJ whole genome shotgun (WGS) entry which is preliminary data.</text>
</comment>
<proteinExistence type="predicted"/>
<gene>
    <name evidence="1" type="ORF">NF27_IN00670</name>
</gene>
<evidence type="ECO:0000313" key="2">
    <source>
        <dbReference type="Proteomes" id="UP000031258"/>
    </source>
</evidence>
<dbReference type="Proteomes" id="UP000031258">
    <property type="component" value="Unassembled WGS sequence"/>
</dbReference>
<dbReference type="EMBL" id="JSWE01000206">
    <property type="protein sequence ID" value="KIE04326.1"/>
    <property type="molecule type" value="Genomic_DNA"/>
</dbReference>
<dbReference type="RefSeq" id="WP_039458944.1">
    <property type="nucleotide sequence ID" value="NZ_JSWE01000206.1"/>
</dbReference>
<dbReference type="AlphaFoldDB" id="A0A0C1MWP8"/>